<dbReference type="InterPro" id="IPR016098">
    <property type="entry name" value="CAP/MinC_C"/>
</dbReference>
<gene>
    <name evidence="3" type="ORF">F2Q70_00033485</name>
</gene>
<accession>A0A8S9FHG5</accession>
<comment type="caution">
    <text evidence="3">The sequence shown here is derived from an EMBL/GenBank/DDBJ whole genome shotgun (WGS) entry which is preliminary data.</text>
</comment>
<dbReference type="Pfam" id="PF08603">
    <property type="entry name" value="CAP_C"/>
    <property type="match status" value="1"/>
</dbReference>
<comment type="similarity">
    <text evidence="1">Belongs to the CAP family.</text>
</comment>
<sequence>MSSHGFMFPLKMDHCCLFDLIHAHSPGSNPTVSEEKNTTGGQLYLSKDSLETAITTAKSSEINVMVPGASPDGD</sequence>
<dbReference type="EMBL" id="QGKY02002305">
    <property type="protein sequence ID" value="KAF2533283.1"/>
    <property type="molecule type" value="Genomic_DNA"/>
</dbReference>
<dbReference type="PANTHER" id="PTHR10652:SF0">
    <property type="entry name" value="ADENYLYL CYCLASE-ASSOCIATED PROTEIN"/>
    <property type="match status" value="1"/>
</dbReference>
<dbReference type="AlphaFoldDB" id="A0A8S9FHG5"/>
<evidence type="ECO:0000256" key="1">
    <source>
        <dbReference type="ARBA" id="ARBA00007659"/>
    </source>
</evidence>
<evidence type="ECO:0000313" key="3">
    <source>
        <dbReference type="EMBL" id="KAF2533283.1"/>
    </source>
</evidence>
<dbReference type="Gene3D" id="2.160.20.70">
    <property type="match status" value="1"/>
</dbReference>
<dbReference type="GO" id="GO:0019933">
    <property type="term" value="P:cAMP-mediated signaling"/>
    <property type="evidence" value="ECO:0007669"/>
    <property type="project" value="TreeGrafter"/>
</dbReference>
<dbReference type="InterPro" id="IPR036223">
    <property type="entry name" value="CAP_C_sf"/>
</dbReference>
<dbReference type="PANTHER" id="PTHR10652">
    <property type="entry name" value="ADENYLYL CYCLASE-ASSOCIATED PROTEIN"/>
    <property type="match status" value="1"/>
</dbReference>
<dbReference type="GO" id="GO:0005737">
    <property type="term" value="C:cytoplasm"/>
    <property type="evidence" value="ECO:0007669"/>
    <property type="project" value="TreeGrafter"/>
</dbReference>
<organism evidence="3">
    <name type="scientific">Brassica cretica</name>
    <name type="common">Mustard</name>
    <dbReference type="NCBI Taxonomy" id="69181"/>
    <lineage>
        <taxon>Eukaryota</taxon>
        <taxon>Viridiplantae</taxon>
        <taxon>Streptophyta</taxon>
        <taxon>Embryophyta</taxon>
        <taxon>Tracheophyta</taxon>
        <taxon>Spermatophyta</taxon>
        <taxon>Magnoliopsida</taxon>
        <taxon>eudicotyledons</taxon>
        <taxon>Gunneridae</taxon>
        <taxon>Pentapetalae</taxon>
        <taxon>rosids</taxon>
        <taxon>malvids</taxon>
        <taxon>Brassicales</taxon>
        <taxon>Brassicaceae</taxon>
        <taxon>Brassiceae</taxon>
        <taxon>Brassica</taxon>
    </lineage>
</organism>
<dbReference type="GO" id="GO:0003779">
    <property type="term" value="F:actin binding"/>
    <property type="evidence" value="ECO:0007669"/>
    <property type="project" value="InterPro"/>
</dbReference>
<evidence type="ECO:0000259" key="2">
    <source>
        <dbReference type="Pfam" id="PF08603"/>
    </source>
</evidence>
<dbReference type="GO" id="GO:0008179">
    <property type="term" value="F:adenylate cyclase binding"/>
    <property type="evidence" value="ECO:0007669"/>
    <property type="project" value="TreeGrafter"/>
</dbReference>
<dbReference type="GO" id="GO:0007015">
    <property type="term" value="P:actin filament organization"/>
    <property type="evidence" value="ECO:0007669"/>
    <property type="project" value="TreeGrafter"/>
</dbReference>
<reference evidence="3" key="1">
    <citation type="submission" date="2019-12" db="EMBL/GenBank/DDBJ databases">
        <title>Genome sequencing and annotation of Brassica cretica.</title>
        <authorList>
            <person name="Studholme D.J."/>
            <person name="Sarris P.F."/>
        </authorList>
    </citation>
    <scope>NUCLEOTIDE SEQUENCE</scope>
    <source>
        <strain evidence="3">PFS-102/07</strain>
        <tissue evidence="3">Leaf</tissue>
    </source>
</reference>
<name>A0A8S9FHG5_BRACR</name>
<dbReference type="SUPFAM" id="SSF69340">
    <property type="entry name" value="C-terminal domain of adenylylcyclase associated protein"/>
    <property type="match status" value="1"/>
</dbReference>
<proteinExistence type="inferred from homology"/>
<dbReference type="InterPro" id="IPR001837">
    <property type="entry name" value="Adenylate_cyclase-assoc_CAP"/>
</dbReference>
<dbReference type="InterPro" id="IPR013912">
    <property type="entry name" value="Adenylate_cyclase-assoc_CAP_C"/>
</dbReference>
<protein>
    <recommendedName>
        <fullName evidence="2">Adenylate cyclase-associated CAP C-terminal domain-containing protein</fullName>
    </recommendedName>
</protein>
<feature type="domain" description="Adenylate cyclase-associated CAP C-terminal" evidence="2">
    <location>
        <begin position="27"/>
        <end position="73"/>
    </location>
</feature>